<keyword evidence="9 11" id="KW-0326">Glycosidase</keyword>
<dbReference type="InterPro" id="IPR036861">
    <property type="entry name" value="Endochitinase-like_sf"/>
</dbReference>
<dbReference type="PANTHER" id="PTHR47700:SF2">
    <property type="entry name" value="CHITINASE"/>
    <property type="match status" value="1"/>
</dbReference>
<dbReference type="Gene3D" id="3.10.50.10">
    <property type="match status" value="1"/>
</dbReference>
<feature type="chain" id="PRO_5025693292" description="chitinase" evidence="13">
    <location>
        <begin position="17"/>
        <end position="1197"/>
    </location>
</feature>
<protein>
    <recommendedName>
        <fullName evidence="3">chitinase</fullName>
        <ecNumber evidence="3">3.2.1.14</ecNumber>
    </recommendedName>
</protein>
<keyword evidence="10" id="KW-0624">Polysaccharide degradation</keyword>
<keyword evidence="13" id="KW-0732">Signal</keyword>
<evidence type="ECO:0000256" key="4">
    <source>
        <dbReference type="ARBA" id="ARBA00022669"/>
    </source>
</evidence>
<evidence type="ECO:0000313" key="16">
    <source>
        <dbReference type="EMBL" id="KAF2223869.1"/>
    </source>
</evidence>
<dbReference type="CDD" id="cd00118">
    <property type="entry name" value="LysM"/>
    <property type="match status" value="1"/>
</dbReference>
<feature type="signal peptide" evidence="13">
    <location>
        <begin position="1"/>
        <end position="16"/>
    </location>
</feature>
<dbReference type="EMBL" id="ML992506">
    <property type="protein sequence ID" value="KAF2223869.1"/>
    <property type="molecule type" value="Genomic_DNA"/>
</dbReference>
<evidence type="ECO:0000256" key="5">
    <source>
        <dbReference type="ARBA" id="ARBA00022801"/>
    </source>
</evidence>
<evidence type="ECO:0000256" key="7">
    <source>
        <dbReference type="ARBA" id="ARBA00023026"/>
    </source>
</evidence>
<keyword evidence="5 11" id="KW-0378">Hydrolase</keyword>
<dbReference type="InterPro" id="IPR029070">
    <property type="entry name" value="Chitinase_insertion_sf"/>
</dbReference>
<evidence type="ECO:0000256" key="9">
    <source>
        <dbReference type="ARBA" id="ARBA00023295"/>
    </source>
</evidence>
<evidence type="ECO:0000313" key="17">
    <source>
        <dbReference type="Proteomes" id="UP000799538"/>
    </source>
</evidence>
<evidence type="ECO:0000256" key="12">
    <source>
        <dbReference type="SAM" id="Phobius"/>
    </source>
</evidence>
<sequence length="1197" mass="129409">MMRSVLILLALGTASAQNDFLSALSPCPASCQITGADSINWTSYSTLEELQYCNGTMLLDFALYNPLDDPDTDVKLYTCNAEDAVATTSQAELGATCSFPVPREIAFDLSWSNALASTNDSMDILPAVSRLSDWASDAGSCNKSIMFSHANGIVAGMQIGLGLDHKMVAAKVIKPLIKELKDKSYQQAMIQSCGSTGRLNFGMVVSSASGLPDIQRAVRSWSDAQCVPGLDKTKKAWLMETIATSSPDLETPSSSNSNNANSSVPLRLLPRADCRIIRVVSGDSCASLASACGISGNQFMSYNTKNNLCATLAVGQPVCCSSGTLPDIRPRPNQNGDCAPYTVVSGDYCAKIAASNSLTIEELLRFNTKTWAWTGCDNLLLGIRMCLSEGYPPMPAPVSNAVCGPQVPGTTNPNLPTLGLDLSTLNPCKLNACCNKWGQCGTTSEFCTRSTAASGNPGTSLPGQNGCISNCGMDIVNNGNPPSEFISVAYFSAWNYDRGCLRMTPNQIDKTKYTHVHYAFADITPDFRVDISQYPWQFEDFKQLSGIKRIISFGGWSFSTEVDTYPIFREGVTDANRLEFARQVSSFVLAHNLDGVDFDWEYPGAPDIPGIPAGGKNDGANYLRFLQMVRSFLPPEKSVSIAAPASYWYLLGFHPIKDLAPVINYMIYMTYDLHGQWDYGNKWASSGCPTGNCLRSHINMTETMNALVMITKAGMPSNKVIVGISSYGRSFKMAQAGCTDNFCPFTGPASGALPGSCTQTAGYIAQAEIDEIYATNPSARQLYFGPADSQVLVYNNTEWVAYMSDLNKSNRVKKYQGLNFGGVSDWAVDLQSEGSSRVAPTIPPSPPPCPSRFETLEVLDLQRDTIPGRCMSQYLIGGLLIALRRALDRYATLMNNGYDSKFKVYADYIRGSLQTQLDTFLAQNAPRYFDCTKYGEVVVCNNDPSELQGTIRWTLRDRAGFESAIAEKGIPANWYVLGERYRQGGFCGRNEQCMVNHVGYPVPANGVQVPDPKESISKGLQSLRTIESGLDTSFSAAEIGLLNVDPADVVDGAEIPVFMVEEAIKGMEQVVETAEDIEEEKRKQMILGFITALLFFIPVAGHAASLAGLTALATVLKVITATGSAAYTTYEVVNEPESAIFAILGALTGIRGSQGFKNAASARRNMSTREIDALSGAFKGRLGFMGSLKSRATSCSS</sequence>
<dbReference type="Pfam" id="PF00704">
    <property type="entry name" value="Glyco_hydro_18"/>
    <property type="match status" value="1"/>
</dbReference>
<evidence type="ECO:0000256" key="6">
    <source>
        <dbReference type="ARBA" id="ARBA00023024"/>
    </source>
</evidence>
<comment type="catalytic activity">
    <reaction evidence="1">
        <text>Random endo-hydrolysis of N-acetyl-beta-D-glucosaminide (1-&gt;4)-beta-linkages in chitin and chitodextrins.</text>
        <dbReference type="EC" id="3.2.1.14"/>
    </reaction>
</comment>
<feature type="transmembrane region" description="Helical" evidence="12">
    <location>
        <begin position="1086"/>
        <end position="1119"/>
    </location>
</feature>
<dbReference type="PANTHER" id="PTHR47700">
    <property type="entry name" value="V CHITINASE, PUTATIVE (AFU_ORTHOLOGUE AFUA_6G13720)-RELATED"/>
    <property type="match status" value="1"/>
</dbReference>
<keyword evidence="8" id="KW-0119">Carbohydrate metabolism</keyword>
<dbReference type="AlphaFoldDB" id="A0A6A6GE24"/>
<keyword evidence="12" id="KW-0472">Membrane</keyword>
<dbReference type="PROSITE" id="PS01095">
    <property type="entry name" value="GH18_1"/>
    <property type="match status" value="1"/>
</dbReference>
<evidence type="ECO:0000256" key="10">
    <source>
        <dbReference type="ARBA" id="ARBA00023326"/>
    </source>
</evidence>
<dbReference type="GO" id="GO:0008843">
    <property type="term" value="F:endochitinase activity"/>
    <property type="evidence" value="ECO:0007669"/>
    <property type="project" value="UniProtKB-EC"/>
</dbReference>
<dbReference type="Gene3D" id="3.20.20.80">
    <property type="entry name" value="Glycosidases"/>
    <property type="match status" value="1"/>
</dbReference>
<keyword evidence="6" id="KW-0146">Chitin degradation</keyword>
<evidence type="ECO:0000256" key="11">
    <source>
        <dbReference type="RuleBase" id="RU000489"/>
    </source>
</evidence>
<dbReference type="SUPFAM" id="SSF51445">
    <property type="entry name" value="(Trans)glycosidases"/>
    <property type="match status" value="1"/>
</dbReference>
<dbReference type="SUPFAM" id="SSF54556">
    <property type="entry name" value="Chitinase insertion domain"/>
    <property type="match status" value="1"/>
</dbReference>
<dbReference type="InterPro" id="IPR036779">
    <property type="entry name" value="LysM_dom_sf"/>
</dbReference>
<reference evidence="17" key="1">
    <citation type="journal article" date="2020" name="Stud. Mycol.">
        <title>101 Dothideomycetes genomes: A test case for predicting lifestyles and emergence of pathogens.</title>
        <authorList>
            <person name="Haridas S."/>
            <person name="Albert R."/>
            <person name="Binder M."/>
            <person name="Bloem J."/>
            <person name="LaButti K."/>
            <person name="Salamov A."/>
            <person name="Andreopoulos B."/>
            <person name="Baker S."/>
            <person name="Barry K."/>
            <person name="Bills G."/>
            <person name="Bluhm B."/>
            <person name="Cannon C."/>
            <person name="Castanera R."/>
            <person name="Culley D."/>
            <person name="Daum C."/>
            <person name="Ezra D."/>
            <person name="Gonzalez J."/>
            <person name="Henrissat B."/>
            <person name="Kuo A."/>
            <person name="Liang C."/>
            <person name="Lipzen A."/>
            <person name="Lutzoni F."/>
            <person name="Magnuson J."/>
            <person name="Mondo S."/>
            <person name="Nolan M."/>
            <person name="Ohm R."/>
            <person name="Pangilinan J."/>
            <person name="Park H.-J."/>
            <person name="Ramirez L."/>
            <person name="Alfaro M."/>
            <person name="Sun H."/>
            <person name="Tritt A."/>
            <person name="Yoshinaga Y."/>
            <person name="Zwiers L.-H."/>
            <person name="Turgeon B."/>
            <person name="Goodwin S."/>
            <person name="Spatafora J."/>
            <person name="Crous P."/>
            <person name="Grigoriev I."/>
        </authorList>
    </citation>
    <scope>NUCLEOTIDE SEQUENCE [LARGE SCALE GENOMIC DNA]</scope>
    <source>
        <strain evidence="17">CECT 20119</strain>
    </source>
</reference>
<dbReference type="InterPro" id="IPR001223">
    <property type="entry name" value="Glyco_hydro18_cat"/>
</dbReference>
<evidence type="ECO:0000256" key="2">
    <source>
        <dbReference type="ARBA" id="ARBA00008682"/>
    </source>
</evidence>
<dbReference type="InterPro" id="IPR053214">
    <property type="entry name" value="LysM12-like"/>
</dbReference>
<keyword evidence="17" id="KW-1185">Reference proteome</keyword>
<dbReference type="InterPro" id="IPR011583">
    <property type="entry name" value="Chitinase_II/V-like_cat"/>
</dbReference>
<dbReference type="InterPro" id="IPR001579">
    <property type="entry name" value="Glyco_hydro_18_chit_AS"/>
</dbReference>
<organism evidence="16 17">
    <name type="scientific">Elsinoe ampelina</name>
    <dbReference type="NCBI Taxonomy" id="302913"/>
    <lineage>
        <taxon>Eukaryota</taxon>
        <taxon>Fungi</taxon>
        <taxon>Dikarya</taxon>
        <taxon>Ascomycota</taxon>
        <taxon>Pezizomycotina</taxon>
        <taxon>Dothideomycetes</taxon>
        <taxon>Dothideomycetidae</taxon>
        <taxon>Myriangiales</taxon>
        <taxon>Elsinoaceae</taxon>
        <taxon>Elsinoe</taxon>
    </lineage>
</organism>
<feature type="domain" description="LysM" evidence="14">
    <location>
        <begin position="339"/>
        <end position="387"/>
    </location>
</feature>
<dbReference type="SMART" id="SM00636">
    <property type="entry name" value="Glyco_18"/>
    <property type="match status" value="1"/>
</dbReference>
<dbReference type="Gene3D" id="3.30.60.10">
    <property type="entry name" value="Endochitinase-like"/>
    <property type="match status" value="1"/>
</dbReference>
<feature type="domain" description="LysM" evidence="14">
    <location>
        <begin position="275"/>
        <end position="320"/>
    </location>
</feature>
<dbReference type="SUPFAM" id="SSF54106">
    <property type="entry name" value="LysM domain"/>
    <property type="match status" value="2"/>
</dbReference>
<dbReference type="SMART" id="SM00257">
    <property type="entry name" value="LysM"/>
    <property type="match status" value="2"/>
</dbReference>
<accession>A0A6A6GE24</accession>
<dbReference type="Gene3D" id="3.10.350.10">
    <property type="entry name" value="LysM domain"/>
    <property type="match status" value="2"/>
</dbReference>
<evidence type="ECO:0000256" key="13">
    <source>
        <dbReference type="SAM" id="SignalP"/>
    </source>
</evidence>
<dbReference type="PROSITE" id="PS51910">
    <property type="entry name" value="GH18_2"/>
    <property type="match status" value="1"/>
</dbReference>
<dbReference type="Pfam" id="PF01476">
    <property type="entry name" value="LysM"/>
    <property type="match status" value="2"/>
</dbReference>
<comment type="similarity">
    <text evidence="2">Belongs to the glycosyl hydrolase 18 family. Chitinase class V subfamily.</text>
</comment>
<evidence type="ECO:0000259" key="14">
    <source>
        <dbReference type="PROSITE" id="PS51782"/>
    </source>
</evidence>
<keyword evidence="12" id="KW-0812">Transmembrane</keyword>
<gene>
    <name evidence="16" type="ORF">BDZ85DRAFT_296027</name>
</gene>
<dbReference type="InterPro" id="IPR018392">
    <property type="entry name" value="LysM"/>
</dbReference>
<dbReference type="SUPFAM" id="SSF57016">
    <property type="entry name" value="Plant lectins/antimicrobial peptides"/>
    <property type="match status" value="1"/>
</dbReference>
<dbReference type="EC" id="3.2.1.14" evidence="3"/>
<keyword evidence="4" id="KW-0147">Chitin-binding</keyword>
<feature type="domain" description="GH18" evidence="15">
    <location>
        <begin position="485"/>
        <end position="841"/>
    </location>
</feature>
<dbReference type="GO" id="GO:0006032">
    <property type="term" value="P:chitin catabolic process"/>
    <property type="evidence" value="ECO:0007669"/>
    <property type="project" value="UniProtKB-KW"/>
</dbReference>
<name>A0A6A6GE24_9PEZI</name>
<dbReference type="GO" id="GO:0008061">
    <property type="term" value="F:chitin binding"/>
    <property type="evidence" value="ECO:0007669"/>
    <property type="project" value="UniProtKB-KW"/>
</dbReference>
<dbReference type="CDD" id="cd00035">
    <property type="entry name" value="ChtBD1"/>
    <property type="match status" value="1"/>
</dbReference>
<dbReference type="Proteomes" id="UP000799538">
    <property type="component" value="Unassembled WGS sequence"/>
</dbReference>
<dbReference type="GO" id="GO:0000272">
    <property type="term" value="P:polysaccharide catabolic process"/>
    <property type="evidence" value="ECO:0007669"/>
    <property type="project" value="UniProtKB-KW"/>
</dbReference>
<evidence type="ECO:0000256" key="3">
    <source>
        <dbReference type="ARBA" id="ARBA00012729"/>
    </source>
</evidence>
<evidence type="ECO:0000256" key="8">
    <source>
        <dbReference type="ARBA" id="ARBA00023277"/>
    </source>
</evidence>
<evidence type="ECO:0000259" key="15">
    <source>
        <dbReference type="PROSITE" id="PS51910"/>
    </source>
</evidence>
<dbReference type="InterPro" id="IPR017853">
    <property type="entry name" value="GH"/>
</dbReference>
<proteinExistence type="inferred from homology"/>
<evidence type="ECO:0000256" key="1">
    <source>
        <dbReference type="ARBA" id="ARBA00000822"/>
    </source>
</evidence>
<keyword evidence="7" id="KW-0843">Virulence</keyword>
<dbReference type="PROSITE" id="PS51782">
    <property type="entry name" value="LYSM"/>
    <property type="match status" value="2"/>
</dbReference>
<dbReference type="OrthoDB" id="73875at2759"/>
<dbReference type="CDD" id="cd02878">
    <property type="entry name" value="GH18_zymocin_alpha"/>
    <property type="match status" value="1"/>
</dbReference>
<keyword evidence="12" id="KW-1133">Transmembrane helix</keyword>